<dbReference type="GeneID" id="108610299"/>
<dbReference type="SUPFAM" id="SSF52047">
    <property type="entry name" value="RNI-like"/>
    <property type="match status" value="1"/>
</dbReference>
<gene>
    <name evidence="2" type="primary">LOC108610299</name>
</gene>
<proteinExistence type="predicted"/>
<sequence length="295" mass="34555">MFLKNSGHNSNKLEDAFLSTICSTVQHLELKSVTMNHLQHLMQHSFPCIRSLEYRLDKVDGCEYSRALKLLVDRFPGITSFKPFGPVNCGILEKWKFLEELESNKRRVLDKGVSLHTFQQLEHLTVNMHFLRTASIVSVLNLPKLRTFSFSTESPQIRALLPKILKQRPEDICKLTFRFIDWTWSLESLLLLKNLRQLTLIEDFFKRGHFQRLVSNLPVLEQVNMIGGQFWHYEMDLWEAVASCSSLKVLNFSNTLIEDDFYDSNRYYMYQALNNRSQPLLMHCYNTGQDLRDPA</sequence>
<name>A0ABM1NS56_DROAR</name>
<dbReference type="RefSeq" id="XP_017857792.1">
    <property type="nucleotide sequence ID" value="XM_018002303.1"/>
</dbReference>
<protein>
    <submittedName>
        <fullName evidence="2">Uncharacterized protein LOC108610299</fullName>
    </submittedName>
</protein>
<keyword evidence="1" id="KW-1185">Reference proteome</keyword>
<accession>A0ABM1NS56</accession>
<dbReference type="Proteomes" id="UP000694904">
    <property type="component" value="Chromosome 3"/>
</dbReference>
<evidence type="ECO:0000313" key="2">
    <source>
        <dbReference type="RefSeq" id="XP_017857792.1"/>
    </source>
</evidence>
<reference evidence="2" key="3">
    <citation type="submission" date="2025-08" db="UniProtKB">
        <authorList>
            <consortium name="RefSeq"/>
        </authorList>
    </citation>
    <scope>IDENTIFICATION</scope>
    <source>
        <tissue evidence="2">Whole organism</tissue>
    </source>
</reference>
<reference evidence="1" key="1">
    <citation type="journal article" date="1997" name="Nucleic Acids Res.">
        <title>tRNAscan-SE: a program for improved detection of transfer RNA genes in genomic sequence.</title>
        <authorList>
            <person name="Lowe T.M."/>
            <person name="Eddy S.R."/>
        </authorList>
    </citation>
    <scope>NUCLEOTIDE SEQUENCE [LARGE SCALE GENOMIC DNA]</scope>
</reference>
<evidence type="ECO:0000313" key="1">
    <source>
        <dbReference type="Proteomes" id="UP000694904"/>
    </source>
</evidence>
<reference evidence="1" key="2">
    <citation type="journal article" date="2016" name="G3 (Bethesda)">
        <title>Genome Evolution in Three Species of Cactophilic Drosophila.</title>
        <authorList>
            <person name="Sanchez-Flores A."/>
            <person name="Penazola F."/>
            <person name="Carpinteyro-Ponce J."/>
            <person name="Nazario-Yepiz N."/>
            <person name="Abreu-Goodger C."/>
            <person name="Machado C.A."/>
            <person name="Markow T.A."/>
        </authorList>
    </citation>
    <scope>NUCLEOTIDE SEQUENCE [LARGE SCALE GENOMIC DNA]</scope>
</reference>
<dbReference type="Gene3D" id="3.80.10.10">
    <property type="entry name" value="Ribonuclease Inhibitor"/>
    <property type="match status" value="1"/>
</dbReference>
<dbReference type="InterPro" id="IPR032675">
    <property type="entry name" value="LRR_dom_sf"/>
</dbReference>
<organism evidence="1 2">
    <name type="scientific">Drosophila arizonae</name>
    <name type="common">Fruit fly</name>
    <dbReference type="NCBI Taxonomy" id="7263"/>
    <lineage>
        <taxon>Eukaryota</taxon>
        <taxon>Metazoa</taxon>
        <taxon>Ecdysozoa</taxon>
        <taxon>Arthropoda</taxon>
        <taxon>Hexapoda</taxon>
        <taxon>Insecta</taxon>
        <taxon>Pterygota</taxon>
        <taxon>Neoptera</taxon>
        <taxon>Endopterygota</taxon>
        <taxon>Diptera</taxon>
        <taxon>Brachycera</taxon>
        <taxon>Muscomorpha</taxon>
        <taxon>Ephydroidea</taxon>
        <taxon>Drosophilidae</taxon>
        <taxon>Drosophila</taxon>
    </lineage>
</organism>